<comment type="caution">
    <text evidence="2">The sequence shown here is derived from an EMBL/GenBank/DDBJ whole genome shotgun (WGS) entry which is preliminary data.</text>
</comment>
<gene>
    <name evidence="2" type="ORF">GRI59_15525</name>
</gene>
<feature type="domain" description="Conserved hypothetical protein CHP03032" evidence="1">
    <location>
        <begin position="9"/>
        <end position="194"/>
    </location>
</feature>
<reference evidence="2 3" key="1">
    <citation type="submission" date="2019-12" db="EMBL/GenBank/DDBJ databases">
        <title>Genomic-based taxomic classification of the family Erythrobacteraceae.</title>
        <authorList>
            <person name="Xu L."/>
        </authorList>
    </citation>
    <scope>NUCLEOTIDE SEQUENCE [LARGE SCALE GENOMIC DNA]</scope>
    <source>
        <strain evidence="2 3">JCM 10282</strain>
    </source>
</reference>
<dbReference type="AlphaFoldDB" id="A0A6I4US73"/>
<evidence type="ECO:0000259" key="1">
    <source>
        <dbReference type="Pfam" id="PF16261"/>
    </source>
</evidence>
<dbReference type="NCBIfam" id="TIGR03032">
    <property type="entry name" value="TIGR03032 family protein"/>
    <property type="match status" value="1"/>
</dbReference>
<dbReference type="EMBL" id="WTYB01000009">
    <property type="protein sequence ID" value="MXP40015.1"/>
    <property type="molecule type" value="Genomic_DNA"/>
</dbReference>
<protein>
    <submittedName>
        <fullName evidence="2">TIGR03032 family protein</fullName>
    </submittedName>
</protein>
<dbReference type="Proteomes" id="UP000430021">
    <property type="component" value="Unassembled WGS sequence"/>
</dbReference>
<name>A0A6I4US73_9SPHN</name>
<dbReference type="SUPFAM" id="SSF63825">
    <property type="entry name" value="YWTD domain"/>
    <property type="match status" value="1"/>
</dbReference>
<organism evidence="2 3">
    <name type="scientific">Erythrobacter ramosus</name>
    <dbReference type="NCBI Taxonomy" id="35811"/>
    <lineage>
        <taxon>Bacteria</taxon>
        <taxon>Pseudomonadati</taxon>
        <taxon>Pseudomonadota</taxon>
        <taxon>Alphaproteobacteria</taxon>
        <taxon>Sphingomonadales</taxon>
        <taxon>Erythrobacteraceae</taxon>
        <taxon>Erythrobacter/Porphyrobacter group</taxon>
        <taxon>Erythrobacter</taxon>
    </lineage>
</organism>
<proteinExistence type="predicted"/>
<dbReference type="RefSeq" id="WP_160762168.1">
    <property type="nucleotide sequence ID" value="NZ_BAAADZ010000009.1"/>
</dbReference>
<evidence type="ECO:0000313" key="2">
    <source>
        <dbReference type="EMBL" id="MXP40015.1"/>
    </source>
</evidence>
<evidence type="ECO:0000313" key="3">
    <source>
        <dbReference type="Proteomes" id="UP000430021"/>
    </source>
</evidence>
<sequence length="212" mass="23056">MGHSEGGRSFISRLVPEDRCHLNGLALRDGKAAYVTMVSQSDTFDGWRDGRRDQGLVMDIASNEIICSGLSMPHSPRWHEGKLYLHNSGTGEFGYVDFATGAFVPITFCPGYLRGLAFMGNVAVVGMSLPRDNKTFSGLALDDALEQRKMNPRAGIYFIDLATGAVMHTINFEGIVTELYDVAILPGVRQPAALAPASAEVRRTLKVDASNF</sequence>
<dbReference type="OrthoDB" id="238183at2"/>
<accession>A0A6I4US73</accession>
<dbReference type="Pfam" id="PF16261">
    <property type="entry name" value="DUF4915"/>
    <property type="match status" value="1"/>
</dbReference>
<dbReference type="InterPro" id="IPR017481">
    <property type="entry name" value="CHP03032"/>
</dbReference>